<protein>
    <submittedName>
        <fullName evidence="3">WSC-domain-containing protein</fullName>
    </submittedName>
</protein>
<keyword evidence="4" id="KW-1185">Reference proteome</keyword>
<dbReference type="Pfam" id="PF01822">
    <property type="entry name" value="WSC"/>
    <property type="match status" value="1"/>
</dbReference>
<evidence type="ECO:0000256" key="1">
    <source>
        <dbReference type="SAM" id="MobiDB-lite"/>
    </source>
</evidence>
<feature type="region of interest" description="Disordered" evidence="1">
    <location>
        <begin position="445"/>
        <end position="491"/>
    </location>
</feature>
<dbReference type="InterPro" id="IPR018535">
    <property type="entry name" value="DUF1996"/>
</dbReference>
<gene>
    <name evidence="3" type="ORF">BU24DRAFT_442213</name>
</gene>
<feature type="domain" description="WSC" evidence="2">
    <location>
        <begin position="339"/>
        <end position="434"/>
    </location>
</feature>
<dbReference type="AlphaFoldDB" id="A0A6A5XQB9"/>
<proteinExistence type="predicted"/>
<dbReference type="Proteomes" id="UP000799778">
    <property type="component" value="Unassembled WGS sequence"/>
</dbReference>
<feature type="compositionally biased region" description="Polar residues" evidence="1">
    <location>
        <begin position="474"/>
        <end position="491"/>
    </location>
</feature>
<dbReference type="OrthoDB" id="74764at2759"/>
<dbReference type="PROSITE" id="PS51212">
    <property type="entry name" value="WSC"/>
    <property type="match status" value="1"/>
</dbReference>
<organism evidence="3 4">
    <name type="scientific">Aaosphaeria arxii CBS 175.79</name>
    <dbReference type="NCBI Taxonomy" id="1450172"/>
    <lineage>
        <taxon>Eukaryota</taxon>
        <taxon>Fungi</taxon>
        <taxon>Dikarya</taxon>
        <taxon>Ascomycota</taxon>
        <taxon>Pezizomycotina</taxon>
        <taxon>Dothideomycetes</taxon>
        <taxon>Pleosporomycetidae</taxon>
        <taxon>Pleosporales</taxon>
        <taxon>Pleosporales incertae sedis</taxon>
        <taxon>Aaosphaeria</taxon>
    </lineage>
</organism>
<evidence type="ECO:0000313" key="4">
    <source>
        <dbReference type="Proteomes" id="UP000799778"/>
    </source>
</evidence>
<dbReference type="PANTHER" id="PTHR43662">
    <property type="match status" value="1"/>
</dbReference>
<dbReference type="SMART" id="SM00321">
    <property type="entry name" value="WSC"/>
    <property type="match status" value="1"/>
</dbReference>
<feature type="compositionally biased region" description="Low complexity" evidence="1">
    <location>
        <begin position="461"/>
        <end position="473"/>
    </location>
</feature>
<name>A0A6A5XQB9_9PLEO</name>
<dbReference type="InterPro" id="IPR002889">
    <property type="entry name" value="WSC_carb-bd"/>
</dbReference>
<reference evidence="3" key="1">
    <citation type="journal article" date="2020" name="Stud. Mycol.">
        <title>101 Dothideomycetes genomes: a test case for predicting lifestyles and emergence of pathogens.</title>
        <authorList>
            <person name="Haridas S."/>
            <person name="Albert R."/>
            <person name="Binder M."/>
            <person name="Bloem J."/>
            <person name="Labutti K."/>
            <person name="Salamov A."/>
            <person name="Andreopoulos B."/>
            <person name="Baker S."/>
            <person name="Barry K."/>
            <person name="Bills G."/>
            <person name="Bluhm B."/>
            <person name="Cannon C."/>
            <person name="Castanera R."/>
            <person name="Culley D."/>
            <person name="Daum C."/>
            <person name="Ezra D."/>
            <person name="Gonzalez J."/>
            <person name="Henrissat B."/>
            <person name="Kuo A."/>
            <person name="Liang C."/>
            <person name="Lipzen A."/>
            <person name="Lutzoni F."/>
            <person name="Magnuson J."/>
            <person name="Mondo S."/>
            <person name="Nolan M."/>
            <person name="Ohm R."/>
            <person name="Pangilinan J."/>
            <person name="Park H.-J."/>
            <person name="Ramirez L."/>
            <person name="Alfaro M."/>
            <person name="Sun H."/>
            <person name="Tritt A."/>
            <person name="Yoshinaga Y."/>
            <person name="Zwiers L.-H."/>
            <person name="Turgeon B."/>
            <person name="Goodwin S."/>
            <person name="Spatafora J."/>
            <person name="Crous P."/>
            <person name="Grigoriev I."/>
        </authorList>
    </citation>
    <scope>NUCLEOTIDE SEQUENCE</scope>
    <source>
        <strain evidence="3">CBS 175.79</strain>
    </source>
</reference>
<dbReference type="EMBL" id="ML978070">
    <property type="protein sequence ID" value="KAF2015096.1"/>
    <property type="molecule type" value="Genomic_DNA"/>
</dbReference>
<dbReference type="Pfam" id="PF09362">
    <property type="entry name" value="DUF1996"/>
    <property type="match status" value="1"/>
</dbReference>
<dbReference type="RefSeq" id="XP_033383435.1">
    <property type="nucleotide sequence ID" value="XM_033530507.1"/>
</dbReference>
<accession>A0A6A5XQB9</accession>
<sequence length="568" mass="60804">MSCPGRLVRERIDPIVNPGAVSGHLHTISGGSGFGPSMTFEQARNSTCSSCQIKEDMSNYWTPQLYVKKKDGTFQPVPVVGDGKDANGGMTVYYLQRGEDGEKLHAFPEGFRMLAGDTFKRNFTGGLDAQAISFACLGAGKDETNEIPNYNCPGGLRAQIFFPACWNGNDLDSLDHRSHVSYPAGKNYNTGACPKEFPVHLISIFYEILYDIDQFEDQWTGDQHPFVFANGDPTGYGFHGDFVNGWNVGTLQKAVDTCLDDSGAVSKCDAVTMYTDAECNACKLPELINEQVDGSLEELPGCNPITSGPEPAILITDCAATKVIGPPKTNYVDLTSSKQWEYVGCGKDNIDGRAFTGESTSSDDMTVEKCVDFCSSNGFSYAGVEYGRECFCDNAMKPENAPKDGVMGSCTMKCAGNNTQFCGNGGAMSIYHKCSSTSCRNAQIERSGTSDNNAPQPPAPSKASSTQAPSAQPTNASVTTKRSNTAYSTKAPSCPRNNCVNQIFNPTASVPAKTFCATYTKSAVLAASAIPKYLNNCGGSAEKVSSACSCLMYPTNAPKAGRYARQLV</sequence>
<dbReference type="PANTHER" id="PTHR43662:SF3">
    <property type="entry name" value="DOMAIN PROTEIN, PUTATIVE (AFU_ORTHOLOGUE AFUA_6G11970)-RELATED"/>
    <property type="match status" value="1"/>
</dbReference>
<evidence type="ECO:0000313" key="3">
    <source>
        <dbReference type="EMBL" id="KAF2015096.1"/>
    </source>
</evidence>
<dbReference type="GeneID" id="54287904"/>
<evidence type="ECO:0000259" key="2">
    <source>
        <dbReference type="PROSITE" id="PS51212"/>
    </source>
</evidence>